<evidence type="ECO:0000313" key="2">
    <source>
        <dbReference type="Proteomes" id="UP001055879"/>
    </source>
</evidence>
<name>A0ACB9C1K8_ARCLA</name>
<proteinExistence type="predicted"/>
<keyword evidence="2" id="KW-1185">Reference proteome</keyword>
<dbReference type="EMBL" id="CM042051">
    <property type="protein sequence ID" value="KAI3728079.1"/>
    <property type="molecule type" value="Genomic_DNA"/>
</dbReference>
<accession>A0ACB9C1K8</accession>
<protein>
    <submittedName>
        <fullName evidence="1">Uncharacterized protein</fullName>
    </submittedName>
</protein>
<dbReference type="Proteomes" id="UP001055879">
    <property type="component" value="Linkage Group LG05"/>
</dbReference>
<comment type="caution">
    <text evidence="1">The sequence shown here is derived from an EMBL/GenBank/DDBJ whole genome shotgun (WGS) entry which is preliminary data.</text>
</comment>
<reference evidence="1 2" key="2">
    <citation type="journal article" date="2022" name="Mol. Ecol. Resour.">
        <title>The genomes of chicory, endive, great burdock and yacon provide insights into Asteraceae paleo-polyploidization history and plant inulin production.</title>
        <authorList>
            <person name="Fan W."/>
            <person name="Wang S."/>
            <person name="Wang H."/>
            <person name="Wang A."/>
            <person name="Jiang F."/>
            <person name="Liu H."/>
            <person name="Zhao H."/>
            <person name="Xu D."/>
            <person name="Zhang Y."/>
        </authorList>
    </citation>
    <scope>NUCLEOTIDE SEQUENCE [LARGE SCALE GENOMIC DNA]</scope>
    <source>
        <strain evidence="2">cv. Niubang</strain>
    </source>
</reference>
<sequence>MAITARSQAWALGLGNLTTNVSLDDDENAIDINVDDDATNINANNNATDTIDIDTNANDAINIDDNANDTIDIDVNANDANANDAIDVDDTFVNFDIFDPRNWDSLDSKMIDIILSNGEKCDRDWLVYSLELDKDHVQQRRWNIIFLQKLESPLTLPRSYQAQGPRHPQW</sequence>
<organism evidence="1 2">
    <name type="scientific">Arctium lappa</name>
    <name type="common">Greater burdock</name>
    <name type="synonym">Lappa major</name>
    <dbReference type="NCBI Taxonomy" id="4217"/>
    <lineage>
        <taxon>Eukaryota</taxon>
        <taxon>Viridiplantae</taxon>
        <taxon>Streptophyta</taxon>
        <taxon>Embryophyta</taxon>
        <taxon>Tracheophyta</taxon>
        <taxon>Spermatophyta</taxon>
        <taxon>Magnoliopsida</taxon>
        <taxon>eudicotyledons</taxon>
        <taxon>Gunneridae</taxon>
        <taxon>Pentapetalae</taxon>
        <taxon>asterids</taxon>
        <taxon>campanulids</taxon>
        <taxon>Asterales</taxon>
        <taxon>Asteraceae</taxon>
        <taxon>Carduoideae</taxon>
        <taxon>Cardueae</taxon>
        <taxon>Arctiinae</taxon>
        <taxon>Arctium</taxon>
    </lineage>
</organism>
<evidence type="ECO:0000313" key="1">
    <source>
        <dbReference type="EMBL" id="KAI3728079.1"/>
    </source>
</evidence>
<reference evidence="2" key="1">
    <citation type="journal article" date="2022" name="Mol. Ecol. Resour.">
        <title>The genomes of chicory, endive, great burdock and yacon provide insights into Asteraceae palaeo-polyploidization history and plant inulin production.</title>
        <authorList>
            <person name="Fan W."/>
            <person name="Wang S."/>
            <person name="Wang H."/>
            <person name="Wang A."/>
            <person name="Jiang F."/>
            <person name="Liu H."/>
            <person name="Zhao H."/>
            <person name="Xu D."/>
            <person name="Zhang Y."/>
        </authorList>
    </citation>
    <scope>NUCLEOTIDE SEQUENCE [LARGE SCALE GENOMIC DNA]</scope>
    <source>
        <strain evidence="2">cv. Niubang</strain>
    </source>
</reference>
<gene>
    <name evidence="1" type="ORF">L6452_16707</name>
</gene>